<feature type="transmembrane region" description="Helical" evidence="5">
    <location>
        <begin position="67"/>
        <end position="83"/>
    </location>
</feature>
<keyword evidence="2 5" id="KW-0812">Transmembrane</keyword>
<evidence type="ECO:0000256" key="5">
    <source>
        <dbReference type="SAM" id="Phobius"/>
    </source>
</evidence>
<feature type="transmembrane region" description="Helical" evidence="5">
    <location>
        <begin position="363"/>
        <end position="380"/>
    </location>
</feature>
<dbReference type="PANTHER" id="PTHR37422:SF17">
    <property type="entry name" value="O-ANTIGEN LIGASE"/>
    <property type="match status" value="1"/>
</dbReference>
<keyword evidence="4 5" id="KW-0472">Membrane</keyword>
<dbReference type="Proteomes" id="UP001327027">
    <property type="component" value="Unassembled WGS sequence"/>
</dbReference>
<dbReference type="PANTHER" id="PTHR37422">
    <property type="entry name" value="TEICHURONIC ACID BIOSYNTHESIS PROTEIN TUAE"/>
    <property type="match status" value="1"/>
</dbReference>
<dbReference type="EMBL" id="JAYKLX010000010">
    <property type="protein sequence ID" value="MEB3347742.1"/>
    <property type="molecule type" value="Genomic_DNA"/>
</dbReference>
<evidence type="ECO:0000256" key="1">
    <source>
        <dbReference type="ARBA" id="ARBA00004141"/>
    </source>
</evidence>
<keyword evidence="3 5" id="KW-1133">Transmembrane helix</keyword>
<evidence type="ECO:0000256" key="2">
    <source>
        <dbReference type="ARBA" id="ARBA00022692"/>
    </source>
</evidence>
<dbReference type="InterPro" id="IPR007016">
    <property type="entry name" value="O-antigen_ligase-rel_domated"/>
</dbReference>
<feature type="transmembrane region" description="Helical" evidence="5">
    <location>
        <begin position="169"/>
        <end position="186"/>
    </location>
</feature>
<comment type="caution">
    <text evidence="7">The sequence shown here is derived from an EMBL/GenBank/DDBJ whole genome shotgun (WGS) entry which is preliminary data.</text>
</comment>
<evidence type="ECO:0000313" key="7">
    <source>
        <dbReference type="EMBL" id="MEB3347742.1"/>
    </source>
</evidence>
<reference evidence="7 8" key="1">
    <citation type="journal article" date="2013" name="Int. J. Syst. Evol. Microbiol.">
        <title>Aquimarina gracilis sp. nov., isolated from the gut microflora of a mussel, Mytilus coruscus, and emended description of Aquimarina spongiae.</title>
        <authorList>
            <person name="Park S.C."/>
            <person name="Choe H.N."/>
            <person name="Baik K.S."/>
            <person name="Seong C.N."/>
        </authorList>
    </citation>
    <scope>NUCLEOTIDE SEQUENCE [LARGE SCALE GENOMIC DNA]</scope>
    <source>
        <strain evidence="7 8">PSC32</strain>
    </source>
</reference>
<dbReference type="Pfam" id="PF04932">
    <property type="entry name" value="Wzy_C"/>
    <property type="match status" value="1"/>
</dbReference>
<proteinExistence type="predicted"/>
<dbReference type="RefSeq" id="WP_324181766.1">
    <property type="nucleotide sequence ID" value="NZ_BAABAW010000011.1"/>
</dbReference>
<feature type="transmembrane region" description="Helical" evidence="5">
    <location>
        <begin position="95"/>
        <end position="115"/>
    </location>
</feature>
<evidence type="ECO:0000313" key="8">
    <source>
        <dbReference type="Proteomes" id="UP001327027"/>
    </source>
</evidence>
<feature type="transmembrane region" description="Helical" evidence="5">
    <location>
        <begin position="145"/>
        <end position="162"/>
    </location>
</feature>
<evidence type="ECO:0000256" key="4">
    <source>
        <dbReference type="ARBA" id="ARBA00023136"/>
    </source>
</evidence>
<feature type="transmembrane region" description="Helical" evidence="5">
    <location>
        <begin position="215"/>
        <end position="234"/>
    </location>
</feature>
<accession>A0ABU6A0Q8</accession>
<sequence length="393" mass="45173">MSFGVFPLLPENLKGLPVILLLLASVYCIVTSGFKRFNVYTFLILSSLFIINILSLLNTFDFPNRKVETMLSLLLVPLAFLLINRKVNRSELKEFSIVFISSSVLLSISHMVYYYSIGLFSEESLRVNSFRKAVVDIPMLSDHPIYVSMFLAVSILLIPNIFKRVNSKVKVFFILGIIFCVIDLFLISSKGVVVSLFLSFTVYVLLMLKGSRKRFKFIVALGFIATFFIAIFYLPTLERRFRELYRKTTYTKIQHHNSSSIRIGVYQCVLKTISEKPVFGYGLGSNALRECYSELSDHLYKKDYNSHNQFLGYFLNAGAFGFLTLVGFLFYNFKIAVRKSDSTYISILIFFSIVMLTENILERQSGIILFIFIVCTFYFLDKQKSPYNLQDSA</sequence>
<protein>
    <submittedName>
        <fullName evidence="7">O-antigen ligase family protein</fullName>
    </submittedName>
</protein>
<name>A0ABU6A0Q8_9FLAO</name>
<gene>
    <name evidence="7" type="ORF">U6A24_19855</name>
</gene>
<evidence type="ECO:0000259" key="6">
    <source>
        <dbReference type="Pfam" id="PF04932"/>
    </source>
</evidence>
<comment type="subcellular location">
    <subcellularLocation>
        <location evidence="1">Membrane</location>
        <topology evidence="1">Multi-pass membrane protein</topology>
    </subcellularLocation>
</comment>
<keyword evidence="7" id="KW-0436">Ligase</keyword>
<feature type="domain" description="O-antigen ligase-related" evidence="6">
    <location>
        <begin position="176"/>
        <end position="325"/>
    </location>
</feature>
<dbReference type="InterPro" id="IPR051533">
    <property type="entry name" value="WaaL-like"/>
</dbReference>
<organism evidence="7 8">
    <name type="scientific">Aquimarina gracilis</name>
    <dbReference type="NCBI Taxonomy" id="874422"/>
    <lineage>
        <taxon>Bacteria</taxon>
        <taxon>Pseudomonadati</taxon>
        <taxon>Bacteroidota</taxon>
        <taxon>Flavobacteriia</taxon>
        <taxon>Flavobacteriales</taxon>
        <taxon>Flavobacteriaceae</taxon>
        <taxon>Aquimarina</taxon>
    </lineage>
</organism>
<feature type="transmembrane region" description="Helical" evidence="5">
    <location>
        <begin position="310"/>
        <end position="330"/>
    </location>
</feature>
<feature type="transmembrane region" description="Helical" evidence="5">
    <location>
        <begin position="37"/>
        <end position="55"/>
    </location>
</feature>
<keyword evidence="8" id="KW-1185">Reference proteome</keyword>
<evidence type="ECO:0000256" key="3">
    <source>
        <dbReference type="ARBA" id="ARBA00022989"/>
    </source>
</evidence>
<feature type="transmembrane region" description="Helical" evidence="5">
    <location>
        <begin position="342"/>
        <end position="357"/>
    </location>
</feature>
<feature type="transmembrane region" description="Helical" evidence="5">
    <location>
        <begin position="192"/>
        <end position="208"/>
    </location>
</feature>
<feature type="transmembrane region" description="Helical" evidence="5">
    <location>
        <begin position="12"/>
        <end position="30"/>
    </location>
</feature>
<dbReference type="GO" id="GO:0016874">
    <property type="term" value="F:ligase activity"/>
    <property type="evidence" value="ECO:0007669"/>
    <property type="project" value="UniProtKB-KW"/>
</dbReference>